<gene>
    <name evidence="1" type="ORF">BD311DRAFT_776159</name>
</gene>
<protein>
    <submittedName>
        <fullName evidence="1">Uncharacterized protein</fullName>
    </submittedName>
</protein>
<dbReference type="OrthoDB" id="2756232at2759"/>
<reference evidence="1" key="1">
    <citation type="submission" date="2019-01" db="EMBL/GenBank/DDBJ databases">
        <title>Draft genome sequences of three monokaryotic isolates of the white-rot basidiomycete fungus Dichomitus squalens.</title>
        <authorList>
            <consortium name="DOE Joint Genome Institute"/>
            <person name="Lopez S.C."/>
            <person name="Andreopoulos B."/>
            <person name="Pangilinan J."/>
            <person name="Lipzen A."/>
            <person name="Riley R."/>
            <person name="Ahrendt S."/>
            <person name="Ng V."/>
            <person name="Barry K."/>
            <person name="Daum C."/>
            <person name="Grigoriev I.V."/>
            <person name="Hilden K.S."/>
            <person name="Makela M.R."/>
            <person name="de Vries R.P."/>
        </authorList>
    </citation>
    <scope>NUCLEOTIDE SEQUENCE [LARGE SCALE GENOMIC DNA]</scope>
    <source>
        <strain evidence="1">OM18370.1</strain>
    </source>
</reference>
<dbReference type="AlphaFoldDB" id="A0A4Q9MU81"/>
<evidence type="ECO:0000313" key="1">
    <source>
        <dbReference type="EMBL" id="TBU31500.1"/>
    </source>
</evidence>
<dbReference type="Proteomes" id="UP000292957">
    <property type="component" value="Unassembled WGS sequence"/>
</dbReference>
<name>A0A4Q9MU81_9APHY</name>
<accession>A0A4Q9MU81</accession>
<organism evidence="1">
    <name type="scientific">Dichomitus squalens</name>
    <dbReference type="NCBI Taxonomy" id="114155"/>
    <lineage>
        <taxon>Eukaryota</taxon>
        <taxon>Fungi</taxon>
        <taxon>Dikarya</taxon>
        <taxon>Basidiomycota</taxon>
        <taxon>Agaricomycotina</taxon>
        <taxon>Agaricomycetes</taxon>
        <taxon>Polyporales</taxon>
        <taxon>Polyporaceae</taxon>
        <taxon>Dichomitus</taxon>
    </lineage>
</organism>
<proteinExistence type="predicted"/>
<dbReference type="EMBL" id="ML143399">
    <property type="protein sequence ID" value="TBU31500.1"/>
    <property type="molecule type" value="Genomic_DNA"/>
</dbReference>
<sequence length="445" mass="49643">MATTTTGTPLTEHTGSSSSLKLLSRFSLPRTTHCQPMRAFLLAGGEWLVAIADLNPRYPQEGPDCTGISLWDLRDLSSPRCVAEARKQAVHRPFAAAEVDKKSGHVKVLLGYDHLECGQVAAYDFSYEAASGEPSPIVYEIPSHPDHAEGSSLIRLTNGGDIFACVVQDYSRLEEFRNNPEAQLKPLVPPAGVDQIYLVHMPTNKAQWLHSRHLSSFHRVRVFICDDHIYLLGRTPTTYVLRHYRFSPSILLDSIDDTHLDLGELLAEYESPPLSDPSIPWGSCDSEDVFLDPTSHASVLAARHWFAGGYYIRFPLQGEASEVPEIVSLEPETHLPDNATFFPRWLGRDQALMYSSDDCFANQDRLFRLSFSHSDFKGRQSGSGIAVPRPSTVSREDFSWFPLRQENQLMLFGDPAAVTLDEESGRICLLLHYGEGLILSRSLSV</sequence>